<keyword evidence="1" id="KW-0472">Membrane</keyword>
<feature type="transmembrane region" description="Helical" evidence="1">
    <location>
        <begin position="12"/>
        <end position="30"/>
    </location>
</feature>
<sequence length="108" mass="12468">MIETLFTNPAFYVTIFIFLLMFIPFAVLIPDRRRKRIIACICVFIASFGITSLFFIGQAGETERWNGDICVDCSSIYEFSGASERLDTKFYYTCNNCGHTVQFTQIMR</sequence>
<reference evidence="2" key="1">
    <citation type="journal article" date="2021" name="Proc. Natl. Acad. Sci. U.S.A.">
        <title>A Catalog of Tens of Thousands of Viruses from Human Metagenomes Reveals Hidden Associations with Chronic Diseases.</title>
        <authorList>
            <person name="Tisza M.J."/>
            <person name="Buck C.B."/>
        </authorList>
    </citation>
    <scope>NUCLEOTIDE SEQUENCE</scope>
    <source>
        <strain evidence="2">CtTnV63</strain>
    </source>
</reference>
<feature type="transmembrane region" description="Helical" evidence="1">
    <location>
        <begin position="37"/>
        <end position="56"/>
    </location>
</feature>
<protein>
    <submittedName>
        <fullName evidence="2">Zinc-ribbon domain protein</fullName>
    </submittedName>
</protein>
<accession>A0A8S5NWK2</accession>
<name>A0A8S5NWK2_9CAUD</name>
<keyword evidence="1" id="KW-0812">Transmembrane</keyword>
<evidence type="ECO:0000313" key="2">
    <source>
        <dbReference type="EMBL" id="DAD98592.1"/>
    </source>
</evidence>
<proteinExistence type="predicted"/>
<keyword evidence="1" id="KW-1133">Transmembrane helix</keyword>
<organism evidence="2">
    <name type="scientific">Siphoviridae sp. ctTnV63</name>
    <dbReference type="NCBI Taxonomy" id="2825523"/>
    <lineage>
        <taxon>Viruses</taxon>
        <taxon>Duplodnaviria</taxon>
        <taxon>Heunggongvirae</taxon>
        <taxon>Uroviricota</taxon>
        <taxon>Caudoviricetes</taxon>
    </lineage>
</organism>
<dbReference type="EMBL" id="BK015264">
    <property type="protein sequence ID" value="DAD98592.1"/>
    <property type="molecule type" value="Genomic_DNA"/>
</dbReference>
<evidence type="ECO:0000256" key="1">
    <source>
        <dbReference type="SAM" id="Phobius"/>
    </source>
</evidence>